<reference evidence="2 3" key="1">
    <citation type="journal article" date="2024" name="Nat. Commun.">
        <title>Phylogenomics reveals the evolutionary origins of lichenization in chlorophyte algae.</title>
        <authorList>
            <person name="Puginier C."/>
            <person name="Libourel C."/>
            <person name="Otte J."/>
            <person name="Skaloud P."/>
            <person name="Haon M."/>
            <person name="Grisel S."/>
            <person name="Petersen M."/>
            <person name="Berrin J.G."/>
            <person name="Delaux P.M."/>
            <person name="Dal Grande F."/>
            <person name="Keller J."/>
        </authorList>
    </citation>
    <scope>NUCLEOTIDE SEQUENCE [LARGE SCALE GENOMIC DNA]</scope>
    <source>
        <strain evidence="2 3">SAG 245.80</strain>
    </source>
</reference>
<protein>
    <recommendedName>
        <fullName evidence="4">Secreted protein</fullName>
    </recommendedName>
</protein>
<keyword evidence="3" id="KW-1185">Reference proteome</keyword>
<feature type="signal peptide" evidence="1">
    <location>
        <begin position="1"/>
        <end position="16"/>
    </location>
</feature>
<name>A0AAW1S796_9CHLO</name>
<accession>A0AAW1S796</accession>
<dbReference type="AlphaFoldDB" id="A0AAW1S796"/>
<organism evidence="2 3">
    <name type="scientific">Elliptochloris bilobata</name>
    <dbReference type="NCBI Taxonomy" id="381761"/>
    <lineage>
        <taxon>Eukaryota</taxon>
        <taxon>Viridiplantae</taxon>
        <taxon>Chlorophyta</taxon>
        <taxon>core chlorophytes</taxon>
        <taxon>Trebouxiophyceae</taxon>
        <taxon>Trebouxiophyceae incertae sedis</taxon>
        <taxon>Elliptochloris clade</taxon>
        <taxon>Elliptochloris</taxon>
    </lineage>
</organism>
<dbReference type="EMBL" id="JALJOU010000010">
    <property type="protein sequence ID" value="KAK9841872.1"/>
    <property type="molecule type" value="Genomic_DNA"/>
</dbReference>
<evidence type="ECO:0000313" key="3">
    <source>
        <dbReference type="Proteomes" id="UP001445335"/>
    </source>
</evidence>
<keyword evidence="1" id="KW-0732">Signal</keyword>
<sequence>MLALLLQLDWLFVGRNDLIVDVTLPPNSTSSCSATARNFRLSLEELLPASAAVLAADGATAPARLSSACR</sequence>
<evidence type="ECO:0008006" key="4">
    <source>
        <dbReference type="Google" id="ProtNLM"/>
    </source>
</evidence>
<comment type="caution">
    <text evidence="2">The sequence shown here is derived from an EMBL/GenBank/DDBJ whole genome shotgun (WGS) entry which is preliminary data.</text>
</comment>
<gene>
    <name evidence="2" type="ORF">WJX81_008519</name>
</gene>
<evidence type="ECO:0000256" key="1">
    <source>
        <dbReference type="SAM" id="SignalP"/>
    </source>
</evidence>
<proteinExistence type="predicted"/>
<feature type="chain" id="PRO_5043620869" description="Secreted protein" evidence="1">
    <location>
        <begin position="17"/>
        <end position="70"/>
    </location>
</feature>
<dbReference type="Proteomes" id="UP001445335">
    <property type="component" value="Unassembled WGS sequence"/>
</dbReference>
<evidence type="ECO:0000313" key="2">
    <source>
        <dbReference type="EMBL" id="KAK9841872.1"/>
    </source>
</evidence>